<feature type="compositionally biased region" description="Low complexity" evidence="1">
    <location>
        <begin position="1509"/>
        <end position="1536"/>
    </location>
</feature>
<feature type="compositionally biased region" description="Low complexity" evidence="1">
    <location>
        <begin position="1776"/>
        <end position="1785"/>
    </location>
</feature>
<feature type="region of interest" description="Disordered" evidence="1">
    <location>
        <begin position="1853"/>
        <end position="1882"/>
    </location>
</feature>
<reference evidence="3" key="1">
    <citation type="submission" date="2021-05" db="EMBL/GenBank/DDBJ databases">
        <title>The genome of the haptophyte Pavlova lutheri (Diacronema luteri, Pavlovales) - a model for lipid biosynthesis in eukaryotic algae.</title>
        <authorList>
            <person name="Hulatt C.J."/>
            <person name="Posewitz M.C."/>
        </authorList>
    </citation>
    <scope>NUCLEOTIDE SEQUENCE</scope>
    <source>
        <strain evidence="3">NIVA-4/92</strain>
    </source>
</reference>
<feature type="compositionally biased region" description="Low complexity" evidence="1">
    <location>
        <begin position="751"/>
        <end position="775"/>
    </location>
</feature>
<proteinExistence type="predicted"/>
<feature type="region of interest" description="Disordered" evidence="1">
    <location>
        <begin position="1268"/>
        <end position="1365"/>
    </location>
</feature>
<feature type="transmembrane region" description="Helical" evidence="2">
    <location>
        <begin position="334"/>
        <end position="357"/>
    </location>
</feature>
<dbReference type="Proteomes" id="UP000751190">
    <property type="component" value="Unassembled WGS sequence"/>
</dbReference>
<sequence>MFMRSEVERCRRLFTVEASHRAAAAGCLKARKHAFKLARHRALVALALALDTRAARGESVVLVNNALETEGVAAGASFDAHPYLRADGTPRARAGKGALALAAGAPLALASAADWACVGCAQMYVGPLLDGAIALVDLRALAPCGCRVGLASFAPPLARAGAAAVIVTDSRLLRDGSVAGRTVFEWSARADLHLDLRIPVLEALDARVAPLLGALGALGARAGAPARAALLGAAMGGAPNAWVCAWRRLGEVLRLVFALAFWHDFEQAAVRFVGFVRLDGRAGSTVPQLVMATEGGLALLRLAWLIDCPLSPHASLPVPLSRLLLSASLPLSNLSLLVLVLYLLAVGLHSGIASVLLSRGAQRVAGATLLVELGLLALLSARAWRAPSDAEPPRAQLALHMAFAVVPPALLSVGAACALARVRRRPAERAGLVDVRFIESVGRRTLIAAASTAAYAGCAAVLCAAPALLDAPPLALGVATCALFLMKLSSGAKVGVFWPGAHRTPIGPMEGLSRLAILAALAALSACNVRRRSRTASHDEGADSSAAGGSVDGSAREGFVDPFGASDGVRGGVLVAGLFSGPSKRPSSNSGGSVATSHAGGAREPRRRAPRARGPRSVDALDVAEAGAAGAHAGPEPAAAAARARRHAGRARGRASGGCDERCASDASASGAASDVTSAATSAASGARRSPGARAHGAPSTVASIVAAVATMPLSPISWRRARDACGRKPPPPPGASPPLPPPPPPPPSRRAPAADDALVEAASEGPAHSASCSGCTAATAAPTSCAHAAHGGARADPRPSALAAPLTAAQLHFAMPRQPSPLSFRPVGAGGNGGRVLPGAPAAATAAAAAAAVAAAADAPRAASGGRESGDSPVAGARPPPCWTPQRLSARAVSARASGESPSVVRPFKSPLHPHLDAPRHGPSPARARPCAGWCADVNANDRVAPARGCAHADADAADANARARPRERRHGARLAAARAQPHAGKSAEGGACDAVVPACASSAGGSVDGDVRAHSDARAAQDGAGPSVGCCCCCRPPARGADAPSAARADSMAAAQPGARVAAPASSVLAAAAAAACGEAPRALAGARSVDDSVHALSPCTPACSLGTSRSSPTPAEPFACVKVDAGVFACVSVDAGVDVAEDADADVAVASSDGAGAARGLQQRRGITAAAKRVASRWWARPVAARADPRTALAAGDSADAQSAAADTPRSARGRARGESVGARRASERGRQPLACVEVLGIAADGRLSSPPRLLPHSPPRFAAAAASRVDSAAELSRRPLQQQRHAPPTAGSPDRRALLDLPPGSPELRSRPGSPDRRAPRRGLASPERALRHPPQQRWPVPPPADAAARAREQPNMGRAAPLCADGEIDASDRRSNVRALGAGCVKRLVAPPPPSSPPATDGAACAARATAAAALAPVTPQRAPRRACEAYLARAAAHGASGEGAHRDDDGDGDGDGNSLRALGRNASPDRSLDEADDGEHSPLVDALSRSGASVGSHARRAWPRSGGARSAARAGASGKSPAGGSTASSSVWGQLSRGGSSMASIGSGASVLSARTGATGPSGISSFSGLSGVSARSAGGASAASALSGASAADSATSGAAGARAARGPGSAAVSIGSCCSSVEALRLLRCRQLHARASQPSVDGTHAQRGEMPLPVPRLLELRDSAHGAGAGSPASSPLGLRARAGSADVLAGRRATDARAAAAGLPPLPPRAERRARADSQPCEGGTIAMSGLGSGACAHAADGRATTVLGTVSSPPLARRGGGGSAAPGVGASSSRFTRVANAAHASPGRSRLPLWPSKAASGTASASTHSRAGSRVGAPSGSRGQRLSLDGLANALEAALRDERSGWRPAAKARACGSTGGPGSSSSTASSRVRARAPAAVSSGPDRELFLGVSLAFILRFIREHNLGADALTRDVGRLVAALTSRSGLSLVAQEYVACREADASLRGRGVGIATVFVSHAQSMRFLRLVDALGEYVDPSGDGHGAQPFEHLADGGGGGAAPPPLSCLSSGSCSPPPRSSGRGATAFGGSAASAAAGGGDACHCRGCTDAAGGEGSLAGSREGRASKDSEAESANVAPPRLSRSCTFGGRCSGGDGGSPPARVLHGARMLARRASLGGSTGAAQQASAAAEIYFWIDIFSVPQSRIMSSIQHIPRLLTSMGAVALVIDPWRQPACLTRMWCLLELLHAFQAKCDVRLTMCYSEAVAFYRALRSEYVEVERSLTTIDARRAEATVEADRTLIYNAIEKAMGFDEFNEQLRARMSQCLAELSTAMVARPRRPTRPGALRPSAPSPARPASEPSAASFSLRAAMRQLAGVREERSSCGASAAALSPTTSPAASPPRRASAAISAAAAAASALLGDRSGRSGRAAARRAAAMQPLPPPPLPPPPPPPAP</sequence>
<feature type="compositionally biased region" description="Basic residues" evidence="1">
    <location>
        <begin position="643"/>
        <end position="653"/>
    </location>
</feature>
<feature type="compositionally biased region" description="Low complexity" evidence="1">
    <location>
        <begin position="2379"/>
        <end position="2389"/>
    </location>
</feature>
<feature type="compositionally biased region" description="Low complexity" evidence="1">
    <location>
        <begin position="1809"/>
        <end position="1825"/>
    </location>
</feature>
<feature type="region of interest" description="Disordered" evidence="1">
    <location>
        <begin position="1444"/>
        <end position="1545"/>
    </location>
</feature>
<keyword evidence="2" id="KW-1133">Transmembrane helix</keyword>
<comment type="caution">
    <text evidence="3">The sequence shown here is derived from an EMBL/GenBank/DDBJ whole genome shotgun (WGS) entry which is preliminary data.</text>
</comment>
<feature type="region of interest" description="Disordered" evidence="1">
    <location>
        <begin position="1711"/>
        <end position="1730"/>
    </location>
</feature>
<feature type="region of interest" description="Disordered" evidence="1">
    <location>
        <begin position="958"/>
        <end position="989"/>
    </location>
</feature>
<feature type="transmembrane region" description="Helical" evidence="2">
    <location>
        <begin position="397"/>
        <end position="420"/>
    </location>
</feature>
<feature type="compositionally biased region" description="Basic and acidic residues" evidence="1">
    <location>
        <begin position="2071"/>
        <end position="2080"/>
    </location>
</feature>
<feature type="region of interest" description="Disordered" evidence="1">
    <location>
        <begin position="2336"/>
        <end position="2405"/>
    </location>
</feature>
<dbReference type="EMBL" id="JAGTXO010000009">
    <property type="protein sequence ID" value="KAG8466083.1"/>
    <property type="molecule type" value="Genomic_DNA"/>
</dbReference>
<feature type="compositionally biased region" description="Pro residues" evidence="1">
    <location>
        <begin position="729"/>
        <end position="750"/>
    </location>
</feature>
<dbReference type="OrthoDB" id="435799at2759"/>
<feature type="region of interest" description="Disordered" evidence="1">
    <location>
        <begin position="863"/>
        <end position="929"/>
    </location>
</feature>
<keyword evidence="2" id="KW-0812">Transmembrane</keyword>
<gene>
    <name evidence="3" type="ORF">KFE25_005653</name>
</gene>
<feature type="region of interest" description="Disordered" evidence="1">
    <location>
        <begin position="2017"/>
        <end position="2040"/>
    </location>
</feature>
<feature type="region of interest" description="Disordered" evidence="1">
    <location>
        <begin position="581"/>
        <end position="674"/>
    </location>
</feature>
<keyword evidence="2" id="KW-0472">Membrane</keyword>
<feature type="region of interest" description="Disordered" evidence="1">
    <location>
        <begin position="2063"/>
        <end position="2091"/>
    </location>
</feature>
<feature type="transmembrane region" description="Helical" evidence="2">
    <location>
        <begin position="364"/>
        <end position="385"/>
    </location>
</feature>
<feature type="region of interest" description="Disordered" evidence="1">
    <location>
        <begin position="534"/>
        <end position="553"/>
    </location>
</feature>
<feature type="compositionally biased region" description="Low complexity" evidence="1">
    <location>
        <begin position="888"/>
        <end position="899"/>
    </location>
</feature>
<feature type="compositionally biased region" description="Polar residues" evidence="1">
    <location>
        <begin position="585"/>
        <end position="596"/>
    </location>
</feature>
<feature type="compositionally biased region" description="Low complexity" evidence="1">
    <location>
        <begin position="624"/>
        <end position="642"/>
    </location>
</feature>
<feature type="compositionally biased region" description="Basic and acidic residues" evidence="1">
    <location>
        <begin position="1476"/>
        <end position="1488"/>
    </location>
</feature>
<feature type="compositionally biased region" description="Low complexity" evidence="1">
    <location>
        <begin position="1195"/>
        <end position="1210"/>
    </location>
</feature>
<evidence type="ECO:0000313" key="4">
    <source>
        <dbReference type="Proteomes" id="UP000751190"/>
    </source>
</evidence>
<feature type="compositionally biased region" description="Low complexity" evidence="1">
    <location>
        <begin position="665"/>
        <end position="674"/>
    </location>
</feature>
<accession>A0A8J5XFE3</accession>
<evidence type="ECO:0000256" key="1">
    <source>
        <dbReference type="SAM" id="MobiDB-lite"/>
    </source>
</evidence>
<protein>
    <submittedName>
        <fullName evidence="3">Uncharacterized protein</fullName>
    </submittedName>
</protein>
<feature type="compositionally biased region" description="Basic and acidic residues" evidence="1">
    <location>
        <begin position="1312"/>
        <end position="1322"/>
    </location>
</feature>
<feature type="region of interest" description="Disordered" evidence="1">
    <location>
        <begin position="1195"/>
        <end position="1232"/>
    </location>
</feature>
<feature type="compositionally biased region" description="Low complexity" evidence="1">
    <location>
        <begin position="1268"/>
        <end position="1277"/>
    </location>
</feature>
<keyword evidence="4" id="KW-1185">Reference proteome</keyword>
<evidence type="ECO:0000313" key="3">
    <source>
        <dbReference type="EMBL" id="KAG8466083.1"/>
    </source>
</evidence>
<feature type="transmembrane region" description="Helical" evidence="2">
    <location>
        <begin position="446"/>
        <end position="468"/>
    </location>
</feature>
<name>A0A8J5XFE3_DIALT</name>
<feature type="compositionally biased region" description="Basic residues" evidence="1">
    <location>
        <begin position="965"/>
        <end position="974"/>
    </location>
</feature>
<feature type="compositionally biased region" description="Pro residues" evidence="1">
    <location>
        <begin position="2390"/>
        <end position="2405"/>
    </location>
</feature>
<feature type="compositionally biased region" description="Low complexity" evidence="1">
    <location>
        <begin position="543"/>
        <end position="553"/>
    </location>
</feature>
<feature type="region of interest" description="Disordered" evidence="1">
    <location>
        <begin position="2283"/>
        <end position="2313"/>
    </location>
</feature>
<feature type="compositionally biased region" description="Basic residues" evidence="1">
    <location>
        <begin position="605"/>
        <end position="614"/>
    </location>
</feature>
<feature type="compositionally biased region" description="Low complexity" evidence="1">
    <location>
        <begin position="2336"/>
        <end position="2369"/>
    </location>
</feature>
<feature type="region of interest" description="Disordered" evidence="1">
    <location>
        <begin position="723"/>
        <end position="775"/>
    </location>
</feature>
<organism evidence="3 4">
    <name type="scientific">Diacronema lutheri</name>
    <name type="common">Unicellular marine alga</name>
    <name type="synonym">Monochrysis lutheri</name>
    <dbReference type="NCBI Taxonomy" id="2081491"/>
    <lineage>
        <taxon>Eukaryota</taxon>
        <taxon>Haptista</taxon>
        <taxon>Haptophyta</taxon>
        <taxon>Pavlovophyceae</taxon>
        <taxon>Pavlovales</taxon>
        <taxon>Pavlovaceae</taxon>
        <taxon>Diacronema</taxon>
    </lineage>
</organism>
<evidence type="ECO:0000256" key="2">
    <source>
        <dbReference type="SAM" id="Phobius"/>
    </source>
</evidence>
<feature type="region of interest" description="Disordered" evidence="1">
    <location>
        <begin position="1760"/>
        <end position="1836"/>
    </location>
</feature>